<name>A0A815UAS1_ADIRI</name>
<evidence type="ECO:0000313" key="3">
    <source>
        <dbReference type="Proteomes" id="UP000663828"/>
    </source>
</evidence>
<evidence type="ECO:0000256" key="1">
    <source>
        <dbReference type="SAM" id="Phobius"/>
    </source>
</evidence>
<dbReference type="Gene3D" id="3.40.50.150">
    <property type="entry name" value="Vaccinia Virus protein VP39"/>
    <property type="match status" value="1"/>
</dbReference>
<proteinExistence type="predicted"/>
<evidence type="ECO:0000313" key="2">
    <source>
        <dbReference type="EMBL" id="CAF1517232.1"/>
    </source>
</evidence>
<sequence>MSSSGPLFYNYIMSWCSYIILPPLLLYAIMQILYGLSHRINFLGRYYAMLYYALQERFGITFVLRELKNPTDKNKTFADIVNHYDFFAYWLMCLDKPRVNAYEEAIKQYAQLRKKAVWLDIGTGAHMPLTRLLIKHGVAEHVHAVDANRKTYQSAKTLREHLPNEEKSRISLHYGYSKDVDWYRQEPRPNAIIHELIGRIITDEGCIKVLHDTIANINDDVSIHIPYRSGTLCIPVSRPKPSIASSLCSLLMSTKVRIIKEIGIQSMFNPPKDAYLCETPQFVEDFILQDYCKKPLEKCRRSERKFIVEKNMAMWTGFYLAPYILTSMDNSNGAVEVDGLKQRTNWPVYYVAMNDIRKAINVKQGDEIHIVFESDLTDECPTYRIEAWANDDYLLRSSFAWKGKQFR</sequence>
<dbReference type="EMBL" id="CAJNOR010004630">
    <property type="protein sequence ID" value="CAF1517232.1"/>
    <property type="molecule type" value="Genomic_DNA"/>
</dbReference>
<reference evidence="2" key="1">
    <citation type="submission" date="2021-02" db="EMBL/GenBank/DDBJ databases">
        <authorList>
            <person name="Nowell W R."/>
        </authorList>
    </citation>
    <scope>NUCLEOTIDE SEQUENCE</scope>
</reference>
<gene>
    <name evidence="2" type="ORF">XAT740_LOCUS40574</name>
</gene>
<keyword evidence="3" id="KW-1185">Reference proteome</keyword>
<organism evidence="2 3">
    <name type="scientific">Adineta ricciae</name>
    <name type="common">Rotifer</name>
    <dbReference type="NCBI Taxonomy" id="249248"/>
    <lineage>
        <taxon>Eukaryota</taxon>
        <taxon>Metazoa</taxon>
        <taxon>Spiralia</taxon>
        <taxon>Gnathifera</taxon>
        <taxon>Rotifera</taxon>
        <taxon>Eurotatoria</taxon>
        <taxon>Bdelloidea</taxon>
        <taxon>Adinetida</taxon>
        <taxon>Adinetidae</taxon>
        <taxon>Adineta</taxon>
    </lineage>
</organism>
<keyword evidence="1" id="KW-1133">Transmembrane helix</keyword>
<comment type="caution">
    <text evidence="2">The sequence shown here is derived from an EMBL/GenBank/DDBJ whole genome shotgun (WGS) entry which is preliminary data.</text>
</comment>
<dbReference type="AlphaFoldDB" id="A0A815UAS1"/>
<protein>
    <submittedName>
        <fullName evidence="2">Uncharacterized protein</fullName>
    </submittedName>
</protein>
<keyword evidence="1" id="KW-0472">Membrane</keyword>
<keyword evidence="1" id="KW-0812">Transmembrane</keyword>
<dbReference type="SUPFAM" id="SSF53335">
    <property type="entry name" value="S-adenosyl-L-methionine-dependent methyltransferases"/>
    <property type="match status" value="1"/>
</dbReference>
<feature type="transmembrane region" description="Helical" evidence="1">
    <location>
        <begin position="12"/>
        <end position="36"/>
    </location>
</feature>
<accession>A0A815UAS1</accession>
<dbReference type="Proteomes" id="UP000663828">
    <property type="component" value="Unassembled WGS sequence"/>
</dbReference>
<dbReference type="InterPro" id="IPR029063">
    <property type="entry name" value="SAM-dependent_MTases_sf"/>
</dbReference>